<name>A0A494XVW9_9BURK</name>
<organism evidence="1 2">
    <name type="scientific">Pararobbsia silviterrae</name>
    <dbReference type="NCBI Taxonomy" id="1792498"/>
    <lineage>
        <taxon>Bacteria</taxon>
        <taxon>Pseudomonadati</taxon>
        <taxon>Pseudomonadota</taxon>
        <taxon>Betaproteobacteria</taxon>
        <taxon>Burkholderiales</taxon>
        <taxon>Burkholderiaceae</taxon>
        <taxon>Pararobbsia</taxon>
    </lineage>
</organism>
<gene>
    <name evidence="1" type="ORF">D7S86_13820</name>
</gene>
<dbReference type="Proteomes" id="UP000270342">
    <property type="component" value="Unassembled WGS sequence"/>
</dbReference>
<dbReference type="AlphaFoldDB" id="A0A494XVW9"/>
<evidence type="ECO:0000313" key="2">
    <source>
        <dbReference type="Proteomes" id="UP000270342"/>
    </source>
</evidence>
<reference evidence="1 2" key="1">
    <citation type="submission" date="2018-10" db="EMBL/GenBank/DDBJ databases">
        <title>Robbsia sp. DHC34, isolated from soil.</title>
        <authorList>
            <person name="Gao Z.-H."/>
            <person name="Qiu L.-H."/>
        </authorList>
    </citation>
    <scope>NUCLEOTIDE SEQUENCE [LARGE SCALE GENOMIC DNA]</scope>
    <source>
        <strain evidence="1 2">DHC34</strain>
    </source>
</reference>
<proteinExistence type="predicted"/>
<comment type="caution">
    <text evidence="1">The sequence shown here is derived from an EMBL/GenBank/DDBJ whole genome shotgun (WGS) entry which is preliminary data.</text>
</comment>
<protein>
    <submittedName>
        <fullName evidence="1">Uncharacterized protein</fullName>
    </submittedName>
</protein>
<accession>A0A494XVW9</accession>
<evidence type="ECO:0000313" key="1">
    <source>
        <dbReference type="EMBL" id="RKP54718.1"/>
    </source>
</evidence>
<dbReference type="RefSeq" id="WP_121087364.1">
    <property type="nucleotide sequence ID" value="NZ_RBZU01000005.1"/>
</dbReference>
<dbReference type="EMBL" id="RBZU01000005">
    <property type="protein sequence ID" value="RKP54718.1"/>
    <property type="molecule type" value="Genomic_DNA"/>
</dbReference>
<sequence>MFRSNRVRAPYIRLADGRLVTLSATRGPASTHAGTHQTRCCVVRSSSDLDIVGEGAAQARAARGDTITGDAPAQATARS</sequence>
<keyword evidence="2" id="KW-1185">Reference proteome</keyword>